<feature type="transmembrane region" description="Helical" evidence="10">
    <location>
        <begin position="367"/>
        <end position="390"/>
    </location>
</feature>
<feature type="transmembrane region" description="Helical" evidence="10">
    <location>
        <begin position="68"/>
        <end position="85"/>
    </location>
</feature>
<feature type="transmembrane region" description="Helical" evidence="10">
    <location>
        <begin position="268"/>
        <end position="288"/>
    </location>
</feature>
<keyword evidence="6 10" id="KW-0472">Membrane</keyword>
<dbReference type="PANTHER" id="PTHR43427">
    <property type="entry name" value="CHLORIDE CHANNEL PROTEIN CLC-E"/>
    <property type="match status" value="1"/>
</dbReference>
<sequence>MPYRCERVGLMRRKIALIVAVVLVGVAAGLGAAALSALIHGVEILTFGQGESAALRIVTDGTTPLRRLLALMGGGALVTLGWWWLQTCGRPVVSVEAAVVAETSATARPPFPEGVIHALLQIVAVGVGAPVGREVAPRELGALFAGRIADALKIDDEMRRVLVACGAAAGLAGVYHVPFAGAIFALEILLGAFTVRNASIALAVSVIATVVARIEVSPEAFYAVGQVSVSIPSVLWAAVVGALVGLPAEGFGRAVKEVERRRCRKLQVLWAMPLAFLLSGIVAIWLPQVLGNGRSVAQTAYWGASLGLCAALLIAKAAVVLLTLRSGVFGGTLTPALALGAVAGLLAGLLVQPFWPSVDLLTASLAGSAAFLAVSMRAPLTALALVIGFTAQSAPGYLTLAAAVAAGMFVAALWPAARRHN</sequence>
<keyword evidence="9" id="KW-0407">Ion channel</keyword>
<evidence type="ECO:0000256" key="9">
    <source>
        <dbReference type="ARBA" id="ARBA00023303"/>
    </source>
</evidence>
<keyword evidence="8" id="KW-0868">Chloride</keyword>
<name>A0ABV4UEL4_9RHOO</name>
<feature type="transmembrane region" description="Helical" evidence="10">
    <location>
        <begin position="220"/>
        <end position="247"/>
    </location>
</feature>
<proteinExistence type="predicted"/>
<evidence type="ECO:0000256" key="3">
    <source>
        <dbReference type="ARBA" id="ARBA00022692"/>
    </source>
</evidence>
<evidence type="ECO:0000256" key="8">
    <source>
        <dbReference type="ARBA" id="ARBA00023214"/>
    </source>
</evidence>
<dbReference type="Proteomes" id="UP001574673">
    <property type="component" value="Unassembled WGS sequence"/>
</dbReference>
<evidence type="ECO:0000313" key="11">
    <source>
        <dbReference type="EMBL" id="MFA9949655.1"/>
    </source>
</evidence>
<evidence type="ECO:0000256" key="2">
    <source>
        <dbReference type="ARBA" id="ARBA00022448"/>
    </source>
</evidence>
<evidence type="ECO:0000313" key="12">
    <source>
        <dbReference type="Proteomes" id="UP001574673"/>
    </source>
</evidence>
<dbReference type="PRINTS" id="PR00762">
    <property type="entry name" value="CLCHANNEL"/>
</dbReference>
<comment type="subcellular location">
    <subcellularLocation>
        <location evidence="1">Membrane</location>
        <topology evidence="1">Multi-pass membrane protein</topology>
    </subcellularLocation>
</comment>
<dbReference type="InterPro" id="IPR001807">
    <property type="entry name" value="ClC"/>
</dbReference>
<dbReference type="InterPro" id="IPR050368">
    <property type="entry name" value="ClC-type_chloride_channel"/>
</dbReference>
<evidence type="ECO:0000256" key="4">
    <source>
        <dbReference type="ARBA" id="ARBA00022989"/>
    </source>
</evidence>
<dbReference type="EMBL" id="JBEUWX010000002">
    <property type="protein sequence ID" value="MFA9949655.1"/>
    <property type="molecule type" value="Genomic_DNA"/>
</dbReference>
<gene>
    <name evidence="11" type="ORF">ABCS64_04810</name>
</gene>
<feature type="transmembrane region" description="Helical" evidence="10">
    <location>
        <begin position="15"/>
        <end position="47"/>
    </location>
</feature>
<evidence type="ECO:0000256" key="6">
    <source>
        <dbReference type="ARBA" id="ARBA00023136"/>
    </source>
</evidence>
<reference evidence="12" key="1">
    <citation type="submission" date="2024-06" db="EMBL/GenBank/DDBJ databases">
        <title>Radixoralia hellwigii gen. nov., sp nov., isolated from a root canal in the human oral cavity.</title>
        <authorList>
            <person name="Bartsch S."/>
            <person name="Wittmer A."/>
            <person name="Schulz A.-K."/>
            <person name="Neumann-Schaal M."/>
            <person name="Wolf J."/>
            <person name="Gronow S."/>
            <person name="Tennert C."/>
            <person name="Haecker G."/>
            <person name="Cieplik F."/>
            <person name="Al-Ahmad A."/>
        </authorList>
    </citation>
    <scope>NUCLEOTIDE SEQUENCE [LARGE SCALE GENOMIC DNA]</scope>
    <source>
        <strain evidence="12">Wk13</strain>
    </source>
</reference>
<accession>A0ABV4UEL4</accession>
<keyword evidence="7" id="KW-0869">Chloride channel</keyword>
<dbReference type="Pfam" id="PF00654">
    <property type="entry name" value="Voltage_CLC"/>
    <property type="match status" value="1"/>
</dbReference>
<feature type="transmembrane region" description="Helical" evidence="10">
    <location>
        <begin position="161"/>
        <end position="186"/>
    </location>
</feature>
<dbReference type="InterPro" id="IPR014743">
    <property type="entry name" value="Cl-channel_core"/>
</dbReference>
<keyword evidence="4 10" id="KW-1133">Transmembrane helix</keyword>
<feature type="transmembrane region" description="Helical" evidence="10">
    <location>
        <begin position="300"/>
        <end position="324"/>
    </location>
</feature>
<protein>
    <submittedName>
        <fullName evidence="11">Chloride channel protein</fullName>
    </submittedName>
</protein>
<feature type="transmembrane region" description="Helical" evidence="10">
    <location>
        <begin position="336"/>
        <end position="355"/>
    </location>
</feature>
<organism evidence="11 12">
    <name type="scientific">Dentiradicibacter hellwigii</name>
    <dbReference type="NCBI Taxonomy" id="3149053"/>
    <lineage>
        <taxon>Bacteria</taxon>
        <taxon>Pseudomonadati</taxon>
        <taxon>Pseudomonadota</taxon>
        <taxon>Betaproteobacteria</taxon>
        <taxon>Rhodocyclales</taxon>
        <taxon>Rhodocyclaceae</taxon>
        <taxon>Dentiradicibacter</taxon>
    </lineage>
</organism>
<dbReference type="PANTHER" id="PTHR43427:SF6">
    <property type="entry name" value="CHLORIDE CHANNEL PROTEIN CLC-E"/>
    <property type="match status" value="1"/>
</dbReference>
<keyword evidence="12" id="KW-1185">Reference proteome</keyword>
<dbReference type="RefSeq" id="WP_418890765.1">
    <property type="nucleotide sequence ID" value="NZ_JBEUWX010000002.1"/>
</dbReference>
<evidence type="ECO:0000256" key="10">
    <source>
        <dbReference type="SAM" id="Phobius"/>
    </source>
</evidence>
<keyword evidence="5" id="KW-0406">Ion transport</keyword>
<keyword evidence="3 10" id="KW-0812">Transmembrane</keyword>
<evidence type="ECO:0000256" key="7">
    <source>
        <dbReference type="ARBA" id="ARBA00023173"/>
    </source>
</evidence>
<evidence type="ECO:0000256" key="1">
    <source>
        <dbReference type="ARBA" id="ARBA00004141"/>
    </source>
</evidence>
<keyword evidence="2" id="KW-0813">Transport</keyword>
<comment type="caution">
    <text evidence="11">The sequence shown here is derived from an EMBL/GenBank/DDBJ whole genome shotgun (WGS) entry which is preliminary data.</text>
</comment>
<dbReference type="SUPFAM" id="SSF81340">
    <property type="entry name" value="Clc chloride channel"/>
    <property type="match status" value="1"/>
</dbReference>
<feature type="transmembrane region" description="Helical" evidence="10">
    <location>
        <begin position="397"/>
        <end position="417"/>
    </location>
</feature>
<dbReference type="Gene3D" id="1.10.3080.10">
    <property type="entry name" value="Clc chloride channel"/>
    <property type="match status" value="1"/>
</dbReference>
<evidence type="ECO:0000256" key="5">
    <source>
        <dbReference type="ARBA" id="ARBA00023065"/>
    </source>
</evidence>